<protein>
    <submittedName>
        <fullName evidence="1">Uncharacterized protein</fullName>
    </submittedName>
</protein>
<keyword evidence="2" id="KW-1185">Reference proteome</keyword>
<reference evidence="2" key="1">
    <citation type="journal article" date="2023" name="Nat. Plants">
        <title>Single-cell RNA sequencing provides a high-resolution roadmap for understanding the multicellular compartmentation of specialized metabolism.</title>
        <authorList>
            <person name="Sun S."/>
            <person name="Shen X."/>
            <person name="Li Y."/>
            <person name="Li Y."/>
            <person name="Wang S."/>
            <person name="Li R."/>
            <person name="Zhang H."/>
            <person name="Shen G."/>
            <person name="Guo B."/>
            <person name="Wei J."/>
            <person name="Xu J."/>
            <person name="St-Pierre B."/>
            <person name="Chen S."/>
            <person name="Sun C."/>
        </authorList>
    </citation>
    <scope>NUCLEOTIDE SEQUENCE [LARGE SCALE GENOMIC DNA]</scope>
</reference>
<comment type="caution">
    <text evidence="1">The sequence shown here is derived from an EMBL/GenBank/DDBJ whole genome shotgun (WGS) entry which is preliminary data.</text>
</comment>
<dbReference type="Proteomes" id="UP001060085">
    <property type="component" value="Linkage Group LG04"/>
</dbReference>
<sequence>MRALQSLTGCSVLTSSNISASHVQAIKTGTIVDVFIANNMINWYIKCNELGIALNLFNEMPHRDSASWNTMIAGFINSGNFLSAWELKSMKIHGFSFDGCSFGSILKGVACYSYLFVGQQVHSDVVKRGYGENVYAGSALLDMYAKCGTVEDARKVFQYMPECTSMSWNPLIAGYTEIGNLESCLQLLKQTEYKRVELEDGKFAPGLMLIDDTKFYKLIKQLQAKIMKLVLDFHNTVLNAVITAYSECGFLEDARRVFDSAIGCRDLVSWNSMQGAYMYTYTSIISACSGDQNQGKSVHALVIKRGLEELKSVSNSLIAMYLKSSSNGMEDAIKVFERTDDRDSNALKLFLQMLSENLEIDHYTFSAALRSCLDLAILQLGQQIHVLVIKSGFESNEYVTSALIFMYFKCGMLEDARKSFEASPEDSTIAWNSIMFAYVQQGKGEVAINLFFKMIERKVKLDHISFVAVLTACRHSGLVEEVLIKKMPFEPDAMVSKTLLGACRAYGDIEMENDVASHLLKLEPKEHCTYVLLSDMYGHFKKWDEIATVERLMRDRGVRNIPGWNWIEVEHEVHSFNAQDHSHPNCGEIYQILRELVKETEVRKFHLIQTFTHITWAMMTVIARTIYASLLKDTLYHFIYLKSLNVHENSIFLVFEVESQAGAGADSAQRKGIGPSSPKTKEELQALAIFVVVLSSMNFYTYELVGKQDLSSCSNVVYKIYLRRASIDYKIHGS</sequence>
<proteinExistence type="predicted"/>
<evidence type="ECO:0000313" key="2">
    <source>
        <dbReference type="Proteomes" id="UP001060085"/>
    </source>
</evidence>
<dbReference type="EMBL" id="CM044704">
    <property type="protein sequence ID" value="KAI5669308.1"/>
    <property type="molecule type" value="Genomic_DNA"/>
</dbReference>
<name>A0ACC0B9T4_CATRO</name>
<evidence type="ECO:0000313" key="1">
    <source>
        <dbReference type="EMBL" id="KAI5669308.1"/>
    </source>
</evidence>
<organism evidence="1 2">
    <name type="scientific">Catharanthus roseus</name>
    <name type="common">Madagascar periwinkle</name>
    <name type="synonym">Vinca rosea</name>
    <dbReference type="NCBI Taxonomy" id="4058"/>
    <lineage>
        <taxon>Eukaryota</taxon>
        <taxon>Viridiplantae</taxon>
        <taxon>Streptophyta</taxon>
        <taxon>Embryophyta</taxon>
        <taxon>Tracheophyta</taxon>
        <taxon>Spermatophyta</taxon>
        <taxon>Magnoliopsida</taxon>
        <taxon>eudicotyledons</taxon>
        <taxon>Gunneridae</taxon>
        <taxon>Pentapetalae</taxon>
        <taxon>asterids</taxon>
        <taxon>lamiids</taxon>
        <taxon>Gentianales</taxon>
        <taxon>Apocynaceae</taxon>
        <taxon>Rauvolfioideae</taxon>
        <taxon>Vinceae</taxon>
        <taxon>Catharanthinae</taxon>
        <taxon>Catharanthus</taxon>
    </lineage>
</organism>
<gene>
    <name evidence="1" type="ORF">M9H77_19161</name>
</gene>
<accession>A0ACC0B9T4</accession>